<protein>
    <submittedName>
        <fullName evidence="1">Uncharacterized protein LOC114345827</fullName>
    </submittedName>
</protein>
<dbReference type="RefSeq" id="XP_028152426.1">
    <property type="nucleotide sequence ID" value="XM_028296625.1"/>
</dbReference>
<dbReference type="AlphaFoldDB" id="A0A6P7GRD9"/>
<dbReference type="InParanoid" id="A0A6P7GRD9"/>
<evidence type="ECO:0000313" key="1">
    <source>
        <dbReference type="RefSeq" id="XP_028152426.1"/>
    </source>
</evidence>
<sequence>MAHLNISFKEAEKVIDNPAYTSIVQKNRFAPLLSSTTEFPSLVSRPNTYSNIAQSSSKHLPSIANISNTAASTRKKRKIHPSSPTLITAPSEFSFCASPVFQFGNYNKNVSKNNDEHLKNEFATTLKDSINNFFSDIPARNPAINSSVPSIQDVENIINSVIKHFFT</sequence>
<name>A0A6P7GRD9_DIAVI</name>
<reference evidence="1" key="1">
    <citation type="submission" date="2025-08" db="UniProtKB">
        <authorList>
            <consortium name="RefSeq"/>
        </authorList>
    </citation>
    <scope>IDENTIFICATION</scope>
    <source>
        <tissue evidence="1">Whole insect</tissue>
    </source>
</reference>
<accession>A0A6P7GRD9</accession>
<proteinExistence type="predicted"/>
<gene>
    <name evidence="1" type="primary">LOC114345827</name>
</gene>
<organism evidence="1">
    <name type="scientific">Diabrotica virgifera virgifera</name>
    <name type="common">western corn rootworm</name>
    <dbReference type="NCBI Taxonomy" id="50390"/>
    <lineage>
        <taxon>Eukaryota</taxon>
        <taxon>Metazoa</taxon>
        <taxon>Ecdysozoa</taxon>
        <taxon>Arthropoda</taxon>
        <taxon>Hexapoda</taxon>
        <taxon>Insecta</taxon>
        <taxon>Pterygota</taxon>
        <taxon>Neoptera</taxon>
        <taxon>Endopterygota</taxon>
        <taxon>Coleoptera</taxon>
        <taxon>Polyphaga</taxon>
        <taxon>Cucujiformia</taxon>
        <taxon>Chrysomeloidea</taxon>
        <taxon>Chrysomelidae</taxon>
        <taxon>Galerucinae</taxon>
        <taxon>Diabroticina</taxon>
        <taxon>Diabroticites</taxon>
        <taxon>Diabrotica</taxon>
    </lineage>
</organism>